<dbReference type="RefSeq" id="WP_216414347.1">
    <property type="nucleotide sequence ID" value="NZ_JAHLQK010000001.1"/>
</dbReference>
<gene>
    <name evidence="2" type="ORF">KQI88_00160</name>
</gene>
<keyword evidence="3" id="KW-1185">Reference proteome</keyword>
<protein>
    <submittedName>
        <fullName evidence="2">Prolyl-tRNA synthetase associated domain-containing protein</fullName>
    </submittedName>
</protein>
<feature type="domain" description="YbaK/aminoacyl-tRNA synthetase-associated" evidence="1">
    <location>
        <begin position="24"/>
        <end position="150"/>
    </location>
</feature>
<evidence type="ECO:0000313" key="2">
    <source>
        <dbReference type="EMBL" id="MBU5674827.1"/>
    </source>
</evidence>
<name>A0ABS6FX67_9FIRM</name>
<dbReference type="EMBL" id="JAHLQK010000001">
    <property type="protein sequence ID" value="MBU5674827.1"/>
    <property type="molecule type" value="Genomic_DNA"/>
</dbReference>
<dbReference type="InterPro" id="IPR007214">
    <property type="entry name" value="YbaK/aa-tRNA-synth-assoc-dom"/>
</dbReference>
<comment type="caution">
    <text evidence="2">The sequence shown here is derived from an EMBL/GenBank/DDBJ whole genome shotgun (WGS) entry which is preliminary data.</text>
</comment>
<sequence length="165" mass="19052">MDTKEKKVYETLDMLNIPYDRYTHPAVSTIAEIEEYDVKGDNIAHCKNLFLRNSKGDKHYLVVIESHKKSSTKDLAKQIESTRLSFASPERMEKYLGLEPGSVSPFGLINDENKEVELLIDNDLATREKITFHPNINTASVTISYDDFQKYIKWCGNRVKYVEVK</sequence>
<dbReference type="InterPro" id="IPR040285">
    <property type="entry name" value="ProX/PRXD1"/>
</dbReference>
<organism evidence="2 3">
    <name type="scientific">Alkaliphilus flagellatus</name>
    <dbReference type="NCBI Taxonomy" id="2841507"/>
    <lineage>
        <taxon>Bacteria</taxon>
        <taxon>Bacillati</taxon>
        <taxon>Bacillota</taxon>
        <taxon>Clostridia</taxon>
        <taxon>Peptostreptococcales</taxon>
        <taxon>Natronincolaceae</taxon>
        <taxon>Alkaliphilus</taxon>
    </lineage>
</organism>
<dbReference type="PANTHER" id="PTHR31423:SF3">
    <property type="entry name" value="PROLYL-TRNA SYNTHETASE ASSOCIATED DOMAIN-CONTAINING PROTEIN 1-RELATED"/>
    <property type="match status" value="1"/>
</dbReference>
<evidence type="ECO:0000313" key="3">
    <source>
        <dbReference type="Proteomes" id="UP000779508"/>
    </source>
</evidence>
<accession>A0ABS6FX67</accession>
<dbReference type="CDD" id="cd04335">
    <property type="entry name" value="PrdX_deacylase"/>
    <property type="match status" value="1"/>
</dbReference>
<proteinExistence type="predicted"/>
<evidence type="ECO:0000259" key="1">
    <source>
        <dbReference type="Pfam" id="PF04073"/>
    </source>
</evidence>
<dbReference type="Pfam" id="PF04073">
    <property type="entry name" value="tRNA_edit"/>
    <property type="match status" value="1"/>
</dbReference>
<reference evidence="2 3" key="1">
    <citation type="submission" date="2021-06" db="EMBL/GenBank/DDBJ databases">
        <authorList>
            <person name="Sun Q."/>
            <person name="Li D."/>
        </authorList>
    </citation>
    <scope>NUCLEOTIDE SEQUENCE [LARGE SCALE GENOMIC DNA]</scope>
    <source>
        <strain evidence="2 3">MSJ-5</strain>
    </source>
</reference>
<dbReference type="PANTHER" id="PTHR31423">
    <property type="entry name" value="YBAK DOMAIN-CONTAINING PROTEIN"/>
    <property type="match status" value="1"/>
</dbReference>
<dbReference type="Proteomes" id="UP000779508">
    <property type="component" value="Unassembled WGS sequence"/>
</dbReference>